<gene>
    <name evidence="1" type="ORF">M8818_006098</name>
</gene>
<accession>A0ACC3S7U7</accession>
<dbReference type="EMBL" id="JAMKPW020000038">
    <property type="protein sequence ID" value="KAK8200782.1"/>
    <property type="molecule type" value="Genomic_DNA"/>
</dbReference>
<keyword evidence="2" id="KW-1185">Reference proteome</keyword>
<comment type="caution">
    <text evidence="1">The sequence shown here is derived from an EMBL/GenBank/DDBJ whole genome shotgun (WGS) entry which is preliminary data.</text>
</comment>
<organism evidence="1 2">
    <name type="scientific">Zalaria obscura</name>
    <dbReference type="NCBI Taxonomy" id="2024903"/>
    <lineage>
        <taxon>Eukaryota</taxon>
        <taxon>Fungi</taxon>
        <taxon>Dikarya</taxon>
        <taxon>Ascomycota</taxon>
        <taxon>Pezizomycotina</taxon>
        <taxon>Dothideomycetes</taxon>
        <taxon>Dothideomycetidae</taxon>
        <taxon>Dothideales</taxon>
        <taxon>Zalariaceae</taxon>
        <taxon>Zalaria</taxon>
    </lineage>
</organism>
<evidence type="ECO:0000313" key="1">
    <source>
        <dbReference type="EMBL" id="KAK8200782.1"/>
    </source>
</evidence>
<dbReference type="Proteomes" id="UP001320706">
    <property type="component" value="Unassembled WGS sequence"/>
</dbReference>
<evidence type="ECO:0000313" key="2">
    <source>
        <dbReference type="Proteomes" id="UP001320706"/>
    </source>
</evidence>
<protein>
    <submittedName>
        <fullName evidence="1">Uncharacterized protein</fullName>
    </submittedName>
</protein>
<name>A0ACC3S7U7_9PEZI</name>
<reference evidence="1" key="1">
    <citation type="submission" date="2024-02" db="EMBL/GenBank/DDBJ databases">
        <title>Metagenome Assembled Genome of Zalaria obscura JY119.</title>
        <authorList>
            <person name="Vighnesh L."/>
            <person name="Jagadeeshwari U."/>
            <person name="Venkata Ramana C."/>
            <person name="Sasikala C."/>
        </authorList>
    </citation>
    <scope>NUCLEOTIDE SEQUENCE</scope>
    <source>
        <strain evidence="1">JY119</strain>
    </source>
</reference>
<sequence length="104" mass="11621">MGNAQSNMGYDSHRGYGYRQGGAALGGLYGGNFRPYRTMSAGERGLYGHYGSYHGRHPYSGYANPSVASWTSSNRERNMARAWRNLDRLGDNRTRSSLSTMSWL</sequence>
<proteinExistence type="predicted"/>